<feature type="domain" description="Ig-like" evidence="15">
    <location>
        <begin position="653"/>
        <end position="741"/>
    </location>
</feature>
<feature type="region of interest" description="Disordered" evidence="12">
    <location>
        <begin position="938"/>
        <end position="1035"/>
    </location>
</feature>
<evidence type="ECO:0000256" key="11">
    <source>
        <dbReference type="ARBA" id="ARBA00023319"/>
    </source>
</evidence>
<dbReference type="SMART" id="SM00409">
    <property type="entry name" value="IG"/>
    <property type="match status" value="3"/>
</dbReference>
<dbReference type="SMART" id="SM00369">
    <property type="entry name" value="LRR_TYP"/>
    <property type="match status" value="11"/>
</dbReference>
<keyword evidence="6" id="KW-0677">Repeat</keyword>
<name>A0AA88T270_TACVA</name>
<feature type="transmembrane region" description="Helical" evidence="13">
    <location>
        <begin position="758"/>
        <end position="784"/>
    </location>
</feature>
<keyword evidence="5 14" id="KW-0732">Signal</keyword>
<dbReference type="InterPro" id="IPR013783">
    <property type="entry name" value="Ig-like_fold"/>
</dbReference>
<evidence type="ECO:0000256" key="9">
    <source>
        <dbReference type="ARBA" id="ARBA00023157"/>
    </source>
</evidence>
<dbReference type="InterPro" id="IPR013098">
    <property type="entry name" value="Ig_I-set"/>
</dbReference>
<dbReference type="GO" id="GO:0005886">
    <property type="term" value="C:plasma membrane"/>
    <property type="evidence" value="ECO:0007669"/>
    <property type="project" value="UniProtKB-SubCell"/>
</dbReference>
<evidence type="ECO:0000313" key="16">
    <source>
        <dbReference type="EMBL" id="KAK2857892.1"/>
    </source>
</evidence>
<dbReference type="EMBL" id="JAVHJS010000005">
    <property type="protein sequence ID" value="KAK2857892.1"/>
    <property type="molecule type" value="Genomic_DNA"/>
</dbReference>
<evidence type="ECO:0000259" key="15">
    <source>
        <dbReference type="PROSITE" id="PS50835"/>
    </source>
</evidence>
<reference evidence="16" key="1">
    <citation type="submission" date="2023-08" db="EMBL/GenBank/DDBJ databases">
        <title>Pelteobagrus vachellii genome.</title>
        <authorList>
            <person name="Liu H."/>
        </authorList>
    </citation>
    <scope>NUCLEOTIDE SEQUENCE</scope>
    <source>
        <strain evidence="16">PRFRI_2022a</strain>
        <tissue evidence="16">Muscle</tissue>
    </source>
</reference>
<evidence type="ECO:0000256" key="13">
    <source>
        <dbReference type="SAM" id="Phobius"/>
    </source>
</evidence>
<keyword evidence="17" id="KW-1185">Reference proteome</keyword>
<evidence type="ECO:0000256" key="14">
    <source>
        <dbReference type="SAM" id="SignalP"/>
    </source>
</evidence>
<comment type="subcellular location">
    <subcellularLocation>
        <location evidence="1">Cell membrane</location>
        <topology evidence="1">Single-pass type I membrane protein</topology>
    </subcellularLocation>
</comment>
<accession>A0AA88T270</accession>
<proteinExistence type="predicted"/>
<comment type="caution">
    <text evidence="16">The sequence shown here is derived from an EMBL/GenBank/DDBJ whole genome shotgun (WGS) entry which is preliminary data.</text>
</comment>
<evidence type="ECO:0000313" key="17">
    <source>
        <dbReference type="Proteomes" id="UP001187315"/>
    </source>
</evidence>
<keyword evidence="7 13" id="KW-1133">Transmembrane helix</keyword>
<dbReference type="FunFam" id="2.60.40.10:FF:000224">
    <property type="entry name" value="Leucine rich repeats and immunoglobulin like domains 3"/>
    <property type="match status" value="1"/>
</dbReference>
<evidence type="ECO:0000256" key="3">
    <source>
        <dbReference type="ARBA" id="ARBA00022614"/>
    </source>
</evidence>
<organism evidence="16 17">
    <name type="scientific">Tachysurus vachellii</name>
    <name type="common">Darkbarbel catfish</name>
    <name type="synonym">Pelteobagrus vachellii</name>
    <dbReference type="NCBI Taxonomy" id="175792"/>
    <lineage>
        <taxon>Eukaryota</taxon>
        <taxon>Metazoa</taxon>
        <taxon>Chordata</taxon>
        <taxon>Craniata</taxon>
        <taxon>Vertebrata</taxon>
        <taxon>Euteleostomi</taxon>
        <taxon>Actinopterygii</taxon>
        <taxon>Neopterygii</taxon>
        <taxon>Teleostei</taxon>
        <taxon>Ostariophysi</taxon>
        <taxon>Siluriformes</taxon>
        <taxon>Bagridae</taxon>
        <taxon>Tachysurus</taxon>
    </lineage>
</organism>
<evidence type="ECO:0000256" key="6">
    <source>
        <dbReference type="ARBA" id="ARBA00022737"/>
    </source>
</evidence>
<dbReference type="SMART" id="SM00082">
    <property type="entry name" value="LRRCT"/>
    <property type="match status" value="1"/>
</dbReference>
<dbReference type="FunFam" id="2.60.40.10:FF:000150">
    <property type="entry name" value="Leucine rich repeats and immunoglobulin like domains 3"/>
    <property type="match status" value="1"/>
</dbReference>
<evidence type="ECO:0000256" key="12">
    <source>
        <dbReference type="SAM" id="MobiDB-lite"/>
    </source>
</evidence>
<dbReference type="InterPro" id="IPR003598">
    <property type="entry name" value="Ig_sub2"/>
</dbReference>
<dbReference type="SUPFAM" id="SSF52058">
    <property type="entry name" value="L domain-like"/>
    <property type="match status" value="1"/>
</dbReference>
<dbReference type="InterPro" id="IPR050467">
    <property type="entry name" value="LRFN"/>
</dbReference>
<evidence type="ECO:0000256" key="1">
    <source>
        <dbReference type="ARBA" id="ARBA00004251"/>
    </source>
</evidence>
<feature type="compositionally biased region" description="Basic and acidic residues" evidence="12">
    <location>
        <begin position="943"/>
        <end position="953"/>
    </location>
</feature>
<protein>
    <recommendedName>
        <fullName evidence="15">Ig-like domain-containing protein</fullName>
    </recommendedName>
</protein>
<evidence type="ECO:0000256" key="2">
    <source>
        <dbReference type="ARBA" id="ARBA00022475"/>
    </source>
</evidence>
<keyword evidence="10" id="KW-0325">Glycoprotein</keyword>
<dbReference type="InterPro" id="IPR001611">
    <property type="entry name" value="Leu-rich_rpt"/>
</dbReference>
<dbReference type="PROSITE" id="PS51450">
    <property type="entry name" value="LRR"/>
    <property type="match status" value="4"/>
</dbReference>
<dbReference type="PROSITE" id="PS50835">
    <property type="entry name" value="IG_LIKE"/>
    <property type="match status" value="3"/>
</dbReference>
<dbReference type="Gene3D" id="3.80.10.10">
    <property type="entry name" value="Ribonuclease Inhibitor"/>
    <property type="match status" value="3"/>
</dbReference>
<keyword evidence="2" id="KW-1003">Cell membrane</keyword>
<dbReference type="PANTHER" id="PTHR45842:SF23">
    <property type="entry name" value="LEUCINE-RICH REPEATS AND IMMUNOGLOBULIN-LIKE DOMAINS PROTEIN 2-RELATED"/>
    <property type="match status" value="1"/>
</dbReference>
<dbReference type="PANTHER" id="PTHR45842">
    <property type="entry name" value="SYNAPTIC ADHESION-LIKE MOLECULE SALM"/>
    <property type="match status" value="1"/>
</dbReference>
<dbReference type="Pfam" id="PF13927">
    <property type="entry name" value="Ig_3"/>
    <property type="match status" value="1"/>
</dbReference>
<feature type="chain" id="PRO_5041647206" description="Ig-like domain-containing protein" evidence="14">
    <location>
        <begin position="23"/>
        <end position="1035"/>
    </location>
</feature>
<dbReference type="InterPro" id="IPR003599">
    <property type="entry name" value="Ig_sub"/>
</dbReference>
<keyword evidence="11" id="KW-0393">Immunoglobulin domain</keyword>
<keyword evidence="9" id="KW-1015">Disulfide bond</keyword>
<dbReference type="Gene3D" id="2.60.40.10">
    <property type="entry name" value="Immunoglobulins"/>
    <property type="match status" value="3"/>
</dbReference>
<gene>
    <name evidence="16" type="ORF">Q7C36_005811</name>
</gene>
<dbReference type="Proteomes" id="UP001187315">
    <property type="component" value="Unassembled WGS sequence"/>
</dbReference>
<evidence type="ECO:0000256" key="10">
    <source>
        <dbReference type="ARBA" id="ARBA00023180"/>
    </source>
</evidence>
<feature type="domain" description="Ig-like" evidence="15">
    <location>
        <begin position="559"/>
        <end position="648"/>
    </location>
</feature>
<dbReference type="CDD" id="cd05763">
    <property type="entry name" value="IgI_LRIG1-like"/>
    <property type="match status" value="1"/>
</dbReference>
<keyword evidence="8 13" id="KW-0472">Membrane</keyword>
<keyword evidence="3" id="KW-0433">Leucine-rich repeat</keyword>
<dbReference type="Pfam" id="PF07679">
    <property type="entry name" value="I-set"/>
    <property type="match status" value="2"/>
</dbReference>
<keyword evidence="4 13" id="KW-0812">Transmembrane</keyword>
<dbReference type="SUPFAM" id="SSF48726">
    <property type="entry name" value="Immunoglobulin"/>
    <property type="match status" value="3"/>
</dbReference>
<dbReference type="AlphaFoldDB" id="A0AA88T270"/>
<feature type="domain" description="Ig-like" evidence="15">
    <location>
        <begin position="458"/>
        <end position="554"/>
    </location>
</feature>
<dbReference type="InterPro" id="IPR036179">
    <property type="entry name" value="Ig-like_dom_sf"/>
</dbReference>
<dbReference type="FunFam" id="2.60.40.10:FF:000161">
    <property type="entry name" value="Leucine rich repeats and immunoglobulin like domains 2"/>
    <property type="match status" value="1"/>
</dbReference>
<dbReference type="InterPro" id="IPR000483">
    <property type="entry name" value="Cys-rich_flank_reg_C"/>
</dbReference>
<evidence type="ECO:0000256" key="4">
    <source>
        <dbReference type="ARBA" id="ARBA00022692"/>
    </source>
</evidence>
<evidence type="ECO:0000256" key="7">
    <source>
        <dbReference type="ARBA" id="ARBA00022989"/>
    </source>
</evidence>
<dbReference type="FunFam" id="3.80.10.10:FF:001164">
    <property type="entry name" value="GH01279p"/>
    <property type="match status" value="1"/>
</dbReference>
<dbReference type="FunFam" id="3.80.10.10:FF:000023">
    <property type="entry name" value="Leucine rich repeats and immunoglobulin like domains 3"/>
    <property type="match status" value="1"/>
</dbReference>
<dbReference type="SMART" id="SM00365">
    <property type="entry name" value="LRR_SD22"/>
    <property type="match status" value="7"/>
</dbReference>
<feature type="compositionally biased region" description="Polar residues" evidence="12">
    <location>
        <begin position="1023"/>
        <end position="1035"/>
    </location>
</feature>
<dbReference type="Pfam" id="PF13855">
    <property type="entry name" value="LRR_8"/>
    <property type="match status" value="4"/>
</dbReference>
<dbReference type="InterPro" id="IPR003591">
    <property type="entry name" value="Leu-rich_rpt_typical-subtyp"/>
</dbReference>
<feature type="signal peptide" evidence="14">
    <location>
        <begin position="1"/>
        <end position="22"/>
    </location>
</feature>
<evidence type="ECO:0000256" key="8">
    <source>
        <dbReference type="ARBA" id="ARBA00023136"/>
    </source>
</evidence>
<dbReference type="PRINTS" id="PR00019">
    <property type="entry name" value="LEURICHRPT"/>
</dbReference>
<dbReference type="InterPro" id="IPR032675">
    <property type="entry name" value="LRR_dom_sf"/>
</dbReference>
<sequence length="1035" mass="114545">MAASWPFLPQAMFMMLLSAAVSLDPCPAACICSQTSDGTKLLDCSRKTLSDPPVGIPAWVTHVSLNHNELSGVPFLGDVSSNITVLSLVYNRISEVVAEQLLPYSVLESLDLSSNSISELKAGSFPLMQLKYLNLSNNKISYLEPDCFNNISSLLVLKINRNRLSLLPTKVFTLFQLQILELKRNKIRVVDSLIFKELKALKSLKMQRNGITKLMDGALFGLADMEELELEHNNLTELNKGWLYGLHMLRVLRLSHNNIGLIRADAWEFCRRLEDLDLSYNHLSRLEDWAFSSLGLLQNLNLGENRIMHLGEGVFDNLANVRMLDIRSNDISLVIEDTVSLFAGMKNLNTLVLQRNNIRTITEKAFEGPKELEHLDLSKNRIISIHPEALSHLKLKSLHLNTSGLLCDCNLKWLSRWLIDSLFQQPCTAVCAYPAPLAGRSVFNVPQEGFVCDGFSRPQITGNPRTVVALRGTNVTLNCSAFSTSDSSMNATWRKDKEVLSDAQVQNYARYQDQQLIYTSMLHLLNVNFTDEGHYQCVISNSFSSNYSAEAKVTVNELPSFLKTPMDLTIRTGTVARLECAAEGHPPPQIAWQKDGGINFPAARERRMHVMPEDDMFFIANVKAEDMGVYSCTAKNEAGSLSANATLTVLETPSFQRPLEDRTVARGETAVLQCIARGSPAPRLNWTKDDGPLLLTERHFFAAANQLLIIVDARSADAGKYTCIMSNTLGTERGHIYLSVSSSPNCEPASGGYDPDGWTTVGIVVMVVVCCVVGTSLVWVIVIYHMRRKSEDYSITNTDEMNLPADIPSYLSSQGTLSEPQEGYSNSEAGSHQQLMPSLTNGYAHKGTDGVCYGDVGGEIDPETSGMLGNRVGSLFAGRSSFHPGETRENLAHVSNALSGGTAPLVICSDCYDNANIYSRTRDYCHYSYLSEDDALDAQLPRDTGREGQHDDTMITPDTQETQHHVLHHYRSKDIPSRSFWSGVDPHSSELPQGSVTVHKPPTAPSNGNEHEDRIGGLEEASYRTNSQDHNPPNT</sequence>
<evidence type="ECO:0000256" key="5">
    <source>
        <dbReference type="ARBA" id="ARBA00022729"/>
    </source>
</evidence>
<dbReference type="InterPro" id="IPR007110">
    <property type="entry name" value="Ig-like_dom"/>
</dbReference>
<dbReference type="SMART" id="SM00408">
    <property type="entry name" value="IGc2"/>
    <property type="match status" value="3"/>
</dbReference>